<evidence type="ECO:0000313" key="5">
    <source>
        <dbReference type="Proteomes" id="UP001332192"/>
    </source>
</evidence>
<organism evidence="4 5">
    <name type="scientific">Carboxydichorda subterranea</name>
    <dbReference type="NCBI Taxonomy" id="3109565"/>
    <lineage>
        <taxon>Bacteria</taxon>
        <taxon>Bacillati</taxon>
        <taxon>Bacillota</taxon>
        <taxon>Limnochordia</taxon>
        <taxon>Limnochordales</taxon>
        <taxon>Geochordaceae</taxon>
        <taxon>Carboxydichorda</taxon>
    </lineage>
</organism>
<dbReference type="GO" id="GO:0008831">
    <property type="term" value="F:dTDP-4-dehydrorhamnose reductase activity"/>
    <property type="evidence" value="ECO:0007669"/>
    <property type="project" value="UniProtKB-EC"/>
</dbReference>
<name>A0ABZ1BXJ3_9FIRM</name>
<evidence type="ECO:0000313" key="4">
    <source>
        <dbReference type="EMBL" id="WRP17266.1"/>
    </source>
</evidence>
<dbReference type="EC" id="1.1.1.133" evidence="2"/>
<evidence type="ECO:0000256" key="1">
    <source>
        <dbReference type="ARBA" id="ARBA00010944"/>
    </source>
</evidence>
<dbReference type="Proteomes" id="UP001332192">
    <property type="component" value="Chromosome"/>
</dbReference>
<comment type="pathway">
    <text evidence="2">Carbohydrate biosynthesis; dTDP-L-rhamnose biosynthesis.</text>
</comment>
<dbReference type="Pfam" id="PF04321">
    <property type="entry name" value="RmlD_sub_bind"/>
    <property type="match status" value="1"/>
</dbReference>
<dbReference type="Gene3D" id="3.90.25.10">
    <property type="entry name" value="UDP-galactose 4-epimerase, domain 1"/>
    <property type="match status" value="1"/>
</dbReference>
<dbReference type="CDD" id="cd05254">
    <property type="entry name" value="dTDP_HR_like_SDR_e"/>
    <property type="match status" value="1"/>
</dbReference>
<accession>A0ABZ1BXJ3</accession>
<keyword evidence="5" id="KW-1185">Reference proteome</keyword>
<proteinExistence type="inferred from homology"/>
<dbReference type="SUPFAM" id="SSF51735">
    <property type="entry name" value="NAD(P)-binding Rossmann-fold domains"/>
    <property type="match status" value="1"/>
</dbReference>
<feature type="domain" description="RmlD-like substrate binding" evidence="3">
    <location>
        <begin position="1"/>
        <end position="291"/>
    </location>
</feature>
<dbReference type="EMBL" id="CP141615">
    <property type="protein sequence ID" value="WRP17266.1"/>
    <property type="molecule type" value="Genomic_DNA"/>
</dbReference>
<dbReference type="InterPro" id="IPR036291">
    <property type="entry name" value="NAD(P)-bd_dom_sf"/>
</dbReference>
<keyword evidence="2 4" id="KW-0560">Oxidoreductase</keyword>
<protein>
    <recommendedName>
        <fullName evidence="2">dTDP-4-dehydrorhamnose reductase</fullName>
        <ecNumber evidence="2">1.1.1.133</ecNumber>
    </recommendedName>
</protein>
<keyword evidence="2" id="KW-0521">NADP</keyword>
<comment type="similarity">
    <text evidence="1 2">Belongs to the dTDP-4-dehydrorhamnose reductase family.</text>
</comment>
<sequence>MRILVTGGHGQVGRELDRLARGPGATGATSLWAPGRSELDVTRPHEVLAALLDFRPSAVIHAAALTDVDRCEREVELAHQVNAEATAELARVCARHRIPLVYVSTDYVFDGAKGRPYVEGDTPRPLSVYARTKWQGEQAVSAAGGPHAIVRTAWVYSIFGRNFAVAILEAARRSAEEGSGEPLRVVADQVGSPTYARDLATALLRMVEMDLASSRRLFHAANAGACSRWEQARALVALAGWEVPVLPVSTGEMPRPARRPAYSALDSGALAGEGIAMRPWGEALEAFVRELAEARPDLVRRP</sequence>
<evidence type="ECO:0000259" key="3">
    <source>
        <dbReference type="Pfam" id="PF04321"/>
    </source>
</evidence>
<dbReference type="NCBIfam" id="TIGR01214">
    <property type="entry name" value="rmlD"/>
    <property type="match status" value="1"/>
</dbReference>
<reference evidence="4 5" key="1">
    <citation type="journal article" date="2024" name="Front. Microbiol.">
        <title>Novel thermophilic genera Geochorda gen. nov. and Carboxydochorda gen. nov. from the deep terrestrial subsurface reveal the ecophysiological diversity in the class Limnochordia.</title>
        <authorList>
            <person name="Karnachuk O.V."/>
            <person name="Lukina A.P."/>
            <person name="Avakyan M.R."/>
            <person name="Kadnikov V.V."/>
            <person name="Begmatov S."/>
            <person name="Beletsky A.V."/>
            <person name="Vlasova K.G."/>
            <person name="Novikov A.A."/>
            <person name="Shcherbakova V.A."/>
            <person name="Mardanov A.V."/>
            <person name="Ravin N.V."/>
        </authorList>
    </citation>
    <scope>NUCLEOTIDE SEQUENCE [LARGE SCALE GENOMIC DNA]</scope>
    <source>
        <strain evidence="4 5">L945</strain>
    </source>
</reference>
<dbReference type="RefSeq" id="WP_324716538.1">
    <property type="nucleotide sequence ID" value="NZ_CP141615.1"/>
</dbReference>
<gene>
    <name evidence="4" type="primary">rfbD</name>
    <name evidence="4" type="ORF">U7230_14470</name>
</gene>
<dbReference type="InterPro" id="IPR029903">
    <property type="entry name" value="RmlD-like-bd"/>
</dbReference>
<dbReference type="PANTHER" id="PTHR10491">
    <property type="entry name" value="DTDP-4-DEHYDRORHAMNOSE REDUCTASE"/>
    <property type="match status" value="1"/>
</dbReference>
<dbReference type="PANTHER" id="PTHR10491:SF4">
    <property type="entry name" value="METHIONINE ADENOSYLTRANSFERASE 2 SUBUNIT BETA"/>
    <property type="match status" value="1"/>
</dbReference>
<evidence type="ECO:0000256" key="2">
    <source>
        <dbReference type="RuleBase" id="RU364082"/>
    </source>
</evidence>
<comment type="function">
    <text evidence="2">Catalyzes the reduction of dTDP-6-deoxy-L-lyxo-4-hexulose to yield dTDP-L-rhamnose.</text>
</comment>
<dbReference type="Gene3D" id="3.40.50.720">
    <property type="entry name" value="NAD(P)-binding Rossmann-like Domain"/>
    <property type="match status" value="1"/>
</dbReference>
<dbReference type="InterPro" id="IPR005913">
    <property type="entry name" value="dTDP_dehydrorham_reduct"/>
</dbReference>